<dbReference type="AlphaFoldDB" id="A0A1X7G8H6"/>
<gene>
    <name evidence="1" type="ORF">SAMN06295900_11449</name>
</gene>
<sequence length="75" mass="8436">MMNTSHAVSYDENELPPGEAELRQWITAWYQSAVRIGYIEPEYELDNATAARLEGYFEFGLTPVEGAGVIFGLLH</sequence>
<dbReference type="RefSeq" id="WP_386092073.1">
    <property type="nucleotide sequence ID" value="NZ_BSQD01000013.1"/>
</dbReference>
<name>A0A1X7G8H6_TRICW</name>
<proteinExistence type="predicted"/>
<dbReference type="GeneID" id="95551726"/>
<evidence type="ECO:0000313" key="2">
    <source>
        <dbReference type="Proteomes" id="UP000192911"/>
    </source>
</evidence>
<keyword evidence="2" id="KW-1185">Reference proteome</keyword>
<organism evidence="1 2">
    <name type="scientific">Trinickia caryophylli</name>
    <name type="common">Paraburkholderia caryophylli</name>
    <dbReference type="NCBI Taxonomy" id="28094"/>
    <lineage>
        <taxon>Bacteria</taxon>
        <taxon>Pseudomonadati</taxon>
        <taxon>Pseudomonadota</taxon>
        <taxon>Betaproteobacteria</taxon>
        <taxon>Burkholderiales</taxon>
        <taxon>Burkholderiaceae</taxon>
        <taxon>Trinickia</taxon>
    </lineage>
</organism>
<dbReference type="EMBL" id="FXAH01000014">
    <property type="protein sequence ID" value="SMF65681.1"/>
    <property type="molecule type" value="Genomic_DNA"/>
</dbReference>
<reference evidence="2" key="1">
    <citation type="submission" date="2017-04" db="EMBL/GenBank/DDBJ databases">
        <authorList>
            <person name="Varghese N."/>
            <person name="Submissions S."/>
        </authorList>
    </citation>
    <scope>NUCLEOTIDE SEQUENCE [LARGE SCALE GENOMIC DNA]</scope>
    <source>
        <strain evidence="2">Ballard 720</strain>
    </source>
</reference>
<dbReference type="Proteomes" id="UP000192911">
    <property type="component" value="Unassembled WGS sequence"/>
</dbReference>
<accession>A0A1X7G8H6</accession>
<protein>
    <submittedName>
        <fullName evidence="1">Uncharacterized protein</fullName>
    </submittedName>
</protein>
<evidence type="ECO:0000313" key="1">
    <source>
        <dbReference type="EMBL" id="SMF65681.1"/>
    </source>
</evidence>